<sequence>MQIRKKMLGAAAIGVSAVLAVSACSPPQDGSSGDAESSVTWIVNQPGGGWNHNAPEGGSVYVIQMLHDILPVTGFWNPEGQWEWNTDLIANTPELIEGDQVSWEYQINPDANWSDGEPIDADDFVWQWKMNSGDGELCSDGCNSRGSTLESLIESVEGSEDGKTVTVTLKEDAQFPGWFTFGVDGLYPAHVAAAEGMDLDTPEGMRESSDFFNANPVTVSGGPYIYEGTPALDGRVVKVANEEYYGEAPGIQEIILEVNTEEGSWVPALTNGEVQGSSPATWSDDVITQLEGQENVDFGIASGGSWEHVDLNVQSDLLSDTALRQGIFTAIDTANIATRTYGEKFPEIEPRTNHVFSTTSEFHEDVLTPTGQGTGDAEAALELLEEAGYELNGDSLESDGEAVPALRLRYTAGHVAREIIAELIQADLAEIGITAEIETTDDLGGTLAEADYDLMIYGWSTTPDFYGSPHQYWHSESGSNFGGYENDEVDELVDAALNSSSPEESAEAANEAATLVAEDAYVLPIVDTPAYFFYDTSFIEGVSDNHAQSRRALWDQTEWAAVE</sequence>
<feature type="signal peptide" evidence="1">
    <location>
        <begin position="1"/>
        <end position="23"/>
    </location>
</feature>
<dbReference type="PANTHER" id="PTHR30290:SF65">
    <property type="entry name" value="MONOACYL PHOSPHATIDYLINOSITOL TETRAMANNOSIDE-BINDING PROTEIN LPQW-RELATED"/>
    <property type="match status" value="1"/>
</dbReference>
<accession>A0A1M6M4H6</accession>
<dbReference type="Gene3D" id="3.40.190.10">
    <property type="entry name" value="Periplasmic binding protein-like II"/>
    <property type="match status" value="1"/>
</dbReference>
<organism evidence="3 4">
    <name type="scientific">Nocardiopsis flavescens</name>
    <dbReference type="NCBI Taxonomy" id="758803"/>
    <lineage>
        <taxon>Bacteria</taxon>
        <taxon>Bacillati</taxon>
        <taxon>Actinomycetota</taxon>
        <taxon>Actinomycetes</taxon>
        <taxon>Streptosporangiales</taxon>
        <taxon>Nocardiopsidaceae</taxon>
        <taxon>Nocardiopsis</taxon>
    </lineage>
</organism>
<dbReference type="InterPro" id="IPR039424">
    <property type="entry name" value="SBP_5"/>
</dbReference>
<gene>
    <name evidence="3" type="ORF">SAMN05421803_109189</name>
</gene>
<feature type="domain" description="Solute-binding protein family 5" evidence="2">
    <location>
        <begin position="97"/>
        <end position="477"/>
    </location>
</feature>
<evidence type="ECO:0000256" key="1">
    <source>
        <dbReference type="SAM" id="SignalP"/>
    </source>
</evidence>
<reference evidence="3 4" key="1">
    <citation type="submission" date="2016-11" db="EMBL/GenBank/DDBJ databases">
        <authorList>
            <person name="Jaros S."/>
            <person name="Januszkiewicz K."/>
            <person name="Wedrychowicz H."/>
        </authorList>
    </citation>
    <scope>NUCLEOTIDE SEQUENCE [LARGE SCALE GENOMIC DNA]</scope>
    <source>
        <strain evidence="3 4">CGMCC 4.5723</strain>
    </source>
</reference>
<dbReference type="InterPro" id="IPR000914">
    <property type="entry name" value="SBP_5_dom"/>
</dbReference>
<dbReference type="STRING" id="758803.SAMN05421803_109189"/>
<dbReference type="OrthoDB" id="7888869at2"/>
<dbReference type="GO" id="GO:1904680">
    <property type="term" value="F:peptide transmembrane transporter activity"/>
    <property type="evidence" value="ECO:0007669"/>
    <property type="project" value="TreeGrafter"/>
</dbReference>
<dbReference type="AlphaFoldDB" id="A0A1M6M4H6"/>
<feature type="chain" id="PRO_5013246259" evidence="1">
    <location>
        <begin position="24"/>
        <end position="563"/>
    </location>
</feature>
<keyword evidence="4" id="KW-1185">Reference proteome</keyword>
<evidence type="ECO:0000259" key="2">
    <source>
        <dbReference type="Pfam" id="PF00496"/>
    </source>
</evidence>
<protein>
    <submittedName>
        <fullName evidence="3">Peptide/nickel transport system substrate-binding protein</fullName>
    </submittedName>
</protein>
<dbReference type="PROSITE" id="PS51257">
    <property type="entry name" value="PROKAR_LIPOPROTEIN"/>
    <property type="match status" value="1"/>
</dbReference>
<dbReference type="EMBL" id="FQZK01000009">
    <property type="protein sequence ID" value="SHJ78398.1"/>
    <property type="molecule type" value="Genomic_DNA"/>
</dbReference>
<evidence type="ECO:0000313" key="4">
    <source>
        <dbReference type="Proteomes" id="UP000184452"/>
    </source>
</evidence>
<dbReference type="Gene3D" id="3.10.105.10">
    <property type="entry name" value="Dipeptide-binding Protein, Domain 3"/>
    <property type="match status" value="1"/>
</dbReference>
<dbReference type="GO" id="GO:0015833">
    <property type="term" value="P:peptide transport"/>
    <property type="evidence" value="ECO:0007669"/>
    <property type="project" value="TreeGrafter"/>
</dbReference>
<dbReference type="CDD" id="cd08501">
    <property type="entry name" value="PBP2_Lpqw"/>
    <property type="match status" value="1"/>
</dbReference>
<dbReference type="Proteomes" id="UP000184452">
    <property type="component" value="Unassembled WGS sequence"/>
</dbReference>
<proteinExistence type="predicted"/>
<dbReference type="Pfam" id="PF00496">
    <property type="entry name" value="SBP_bac_5"/>
    <property type="match status" value="1"/>
</dbReference>
<name>A0A1M6M4H6_9ACTN</name>
<dbReference type="PANTHER" id="PTHR30290">
    <property type="entry name" value="PERIPLASMIC BINDING COMPONENT OF ABC TRANSPORTER"/>
    <property type="match status" value="1"/>
</dbReference>
<dbReference type="RefSeq" id="WP_073380239.1">
    <property type="nucleotide sequence ID" value="NZ_FQZK01000009.1"/>
</dbReference>
<keyword evidence="1" id="KW-0732">Signal</keyword>
<evidence type="ECO:0000313" key="3">
    <source>
        <dbReference type="EMBL" id="SHJ78398.1"/>
    </source>
</evidence>
<dbReference type="SUPFAM" id="SSF53850">
    <property type="entry name" value="Periplasmic binding protein-like II"/>
    <property type="match status" value="1"/>
</dbReference>